<comment type="cofactor">
    <cofactor evidence="1">
        <name>pyridoxal 5'-phosphate</name>
        <dbReference type="ChEBI" id="CHEBI:597326"/>
    </cofactor>
</comment>
<dbReference type="Pfam" id="PF00266">
    <property type="entry name" value="Aminotran_5"/>
    <property type="match status" value="1"/>
</dbReference>
<name>A0A6J6E259_9ZZZZ</name>
<protein>
    <submittedName>
        <fullName evidence="4">Unannotated protein</fullName>
    </submittedName>
</protein>
<accession>A0A6J6E259</accession>
<dbReference type="InterPro" id="IPR015424">
    <property type="entry name" value="PyrdxlP-dep_Trfase"/>
</dbReference>
<keyword evidence="2" id="KW-0663">Pyridoxal phosphate</keyword>
<evidence type="ECO:0000256" key="2">
    <source>
        <dbReference type="ARBA" id="ARBA00022898"/>
    </source>
</evidence>
<feature type="domain" description="Aminotransferase class V" evidence="3">
    <location>
        <begin position="11"/>
        <end position="199"/>
    </location>
</feature>
<dbReference type="InterPro" id="IPR000192">
    <property type="entry name" value="Aminotrans_V_dom"/>
</dbReference>
<dbReference type="EMBL" id="CAEZTH010000134">
    <property type="protein sequence ID" value="CAB4569369.1"/>
    <property type="molecule type" value="Genomic_DNA"/>
</dbReference>
<sequence length="241" mass="26113">MVATSLTNTYVYPQNETSTGVVTPVERLAGADSEALFLTDATSAAGGMDFDASKTDVYYFSPQKNFGADGGIWLALLSPRAAERAEKIANSDRYIPEFLSLKTAITQSRLNQTLNTPALATLFLLNEQVKWINASGGLKWADAKTRSSSKVLYDWAEASGVSSPFVSNPDHRSQVVVTLEFDSGVDTVELIRVLRANGIVDVDPYRGMGKNQLRIATFVGTDQADVESLTACIDFVLEELA</sequence>
<dbReference type="GO" id="GO:0004760">
    <property type="term" value="F:L-serine-pyruvate transaminase activity"/>
    <property type="evidence" value="ECO:0007669"/>
    <property type="project" value="TreeGrafter"/>
</dbReference>
<reference evidence="4" key="1">
    <citation type="submission" date="2020-05" db="EMBL/GenBank/DDBJ databases">
        <authorList>
            <person name="Chiriac C."/>
            <person name="Salcher M."/>
            <person name="Ghai R."/>
            <person name="Kavagutti S V."/>
        </authorList>
    </citation>
    <scope>NUCLEOTIDE SEQUENCE</scope>
</reference>
<dbReference type="InterPro" id="IPR015421">
    <property type="entry name" value="PyrdxlP-dep_Trfase_major"/>
</dbReference>
<dbReference type="InterPro" id="IPR015422">
    <property type="entry name" value="PyrdxlP-dep_Trfase_small"/>
</dbReference>
<dbReference type="Gene3D" id="3.90.1150.10">
    <property type="entry name" value="Aspartate Aminotransferase, domain 1"/>
    <property type="match status" value="1"/>
</dbReference>
<evidence type="ECO:0000256" key="1">
    <source>
        <dbReference type="ARBA" id="ARBA00001933"/>
    </source>
</evidence>
<dbReference type="AlphaFoldDB" id="A0A6J6E259"/>
<dbReference type="GO" id="GO:0005777">
    <property type="term" value="C:peroxisome"/>
    <property type="evidence" value="ECO:0007669"/>
    <property type="project" value="TreeGrafter"/>
</dbReference>
<organism evidence="4">
    <name type="scientific">freshwater metagenome</name>
    <dbReference type="NCBI Taxonomy" id="449393"/>
    <lineage>
        <taxon>unclassified sequences</taxon>
        <taxon>metagenomes</taxon>
        <taxon>ecological metagenomes</taxon>
    </lineage>
</organism>
<proteinExistence type="predicted"/>
<evidence type="ECO:0000313" key="4">
    <source>
        <dbReference type="EMBL" id="CAB4569369.1"/>
    </source>
</evidence>
<evidence type="ECO:0000259" key="3">
    <source>
        <dbReference type="Pfam" id="PF00266"/>
    </source>
</evidence>
<dbReference type="GO" id="GO:0019265">
    <property type="term" value="P:glycine biosynthetic process, by transamination of glyoxylate"/>
    <property type="evidence" value="ECO:0007669"/>
    <property type="project" value="TreeGrafter"/>
</dbReference>
<dbReference type="PANTHER" id="PTHR21152">
    <property type="entry name" value="AMINOTRANSFERASE CLASS V"/>
    <property type="match status" value="1"/>
</dbReference>
<dbReference type="SUPFAM" id="SSF53383">
    <property type="entry name" value="PLP-dependent transferases"/>
    <property type="match status" value="1"/>
</dbReference>
<gene>
    <name evidence="4" type="ORF">UFOPK1639_00906</name>
</gene>
<dbReference type="Gene3D" id="3.40.640.10">
    <property type="entry name" value="Type I PLP-dependent aspartate aminotransferase-like (Major domain)"/>
    <property type="match status" value="1"/>
</dbReference>
<dbReference type="GO" id="GO:0008453">
    <property type="term" value="F:alanine-glyoxylate transaminase activity"/>
    <property type="evidence" value="ECO:0007669"/>
    <property type="project" value="TreeGrafter"/>
</dbReference>
<dbReference type="PANTHER" id="PTHR21152:SF40">
    <property type="entry name" value="ALANINE--GLYOXYLATE AMINOTRANSFERASE"/>
    <property type="match status" value="1"/>
</dbReference>